<dbReference type="AlphaFoldDB" id="A0A976FSM5"/>
<organism evidence="1 2">
    <name type="scientific">Bremia lactucae</name>
    <name type="common">Lettuce downy mildew</name>
    <dbReference type="NCBI Taxonomy" id="4779"/>
    <lineage>
        <taxon>Eukaryota</taxon>
        <taxon>Sar</taxon>
        <taxon>Stramenopiles</taxon>
        <taxon>Oomycota</taxon>
        <taxon>Peronosporomycetes</taxon>
        <taxon>Peronosporales</taxon>
        <taxon>Peronosporaceae</taxon>
        <taxon>Bremia</taxon>
    </lineage>
</organism>
<keyword evidence="2" id="KW-1185">Reference proteome</keyword>
<evidence type="ECO:0000313" key="1">
    <source>
        <dbReference type="EMBL" id="TDH71726.1"/>
    </source>
</evidence>
<reference evidence="1 2" key="1">
    <citation type="journal article" date="2021" name="Genome Biol.">
        <title>AFLAP: assembly-free linkage analysis pipeline using k-mers from genome sequencing data.</title>
        <authorList>
            <person name="Fletcher K."/>
            <person name="Zhang L."/>
            <person name="Gil J."/>
            <person name="Han R."/>
            <person name="Cavanaugh K."/>
            <person name="Michelmore R."/>
        </authorList>
    </citation>
    <scope>NUCLEOTIDE SEQUENCE [LARGE SCALE GENOMIC DNA]</scope>
    <source>
        <strain evidence="1 2">SF5</strain>
    </source>
</reference>
<protein>
    <submittedName>
        <fullName evidence="1">Uncharacterized protein</fullName>
    </submittedName>
</protein>
<dbReference type="EMBL" id="SHOA02000015">
    <property type="protein sequence ID" value="TDH71726.1"/>
    <property type="molecule type" value="Genomic_DNA"/>
</dbReference>
<dbReference type="GeneID" id="94350969"/>
<dbReference type="RefSeq" id="XP_067821225.1">
    <property type="nucleotide sequence ID" value="XM_067965298.1"/>
</dbReference>
<evidence type="ECO:0000313" key="2">
    <source>
        <dbReference type="Proteomes" id="UP000294530"/>
    </source>
</evidence>
<name>A0A976FSM5_BRELC</name>
<sequence length="89" mass="9532">MGGSGRLHLILTVLPAPMGYDVLCHNIEGGDLESWDPCKVTRYFPLKTRDIELGGPLEGAAPLTCTVNVKLPRAAQCLLVAFKCAGGYM</sequence>
<dbReference type="KEGG" id="blac:94350969"/>
<gene>
    <name evidence="1" type="ORF">CCR75_007236</name>
</gene>
<proteinExistence type="predicted"/>
<accession>A0A976FSM5</accession>
<dbReference type="Proteomes" id="UP000294530">
    <property type="component" value="Unassembled WGS sequence"/>
</dbReference>
<comment type="caution">
    <text evidence="1">The sequence shown here is derived from an EMBL/GenBank/DDBJ whole genome shotgun (WGS) entry which is preliminary data.</text>
</comment>